<reference evidence="1" key="1">
    <citation type="journal article" date="2020" name="Fungal Divers.">
        <title>Resolving the Mortierellaceae phylogeny through synthesis of multi-gene phylogenetics and phylogenomics.</title>
        <authorList>
            <person name="Vandepol N."/>
            <person name="Liber J."/>
            <person name="Desiro A."/>
            <person name="Na H."/>
            <person name="Kennedy M."/>
            <person name="Barry K."/>
            <person name="Grigoriev I.V."/>
            <person name="Miller A.N."/>
            <person name="O'Donnell K."/>
            <person name="Stajich J.E."/>
            <person name="Bonito G."/>
        </authorList>
    </citation>
    <scope>NUCLEOTIDE SEQUENCE</scope>
    <source>
        <strain evidence="1">MES-2147</strain>
    </source>
</reference>
<keyword evidence="2" id="KW-1185">Reference proteome</keyword>
<accession>A0A9P6IJY7</accession>
<organism evidence="1 2">
    <name type="scientific">Modicella reniformis</name>
    <dbReference type="NCBI Taxonomy" id="1440133"/>
    <lineage>
        <taxon>Eukaryota</taxon>
        <taxon>Fungi</taxon>
        <taxon>Fungi incertae sedis</taxon>
        <taxon>Mucoromycota</taxon>
        <taxon>Mortierellomycotina</taxon>
        <taxon>Mortierellomycetes</taxon>
        <taxon>Mortierellales</taxon>
        <taxon>Mortierellaceae</taxon>
        <taxon>Modicella</taxon>
    </lineage>
</organism>
<dbReference type="Proteomes" id="UP000749646">
    <property type="component" value="Unassembled WGS sequence"/>
</dbReference>
<evidence type="ECO:0000313" key="2">
    <source>
        <dbReference type="Proteomes" id="UP000749646"/>
    </source>
</evidence>
<sequence length="395" mass="44017">YQAKRNKRKTFYGLENNTIDFQSETSTRNPQVSHLFPMSNPTLSKSTPAFSSYLSPALSRSSYILQPSGFCTCSNTNTRVSCLLHKALPKLPTEERFEGNRTKEGTWKSTRLSAISTAPLKSFLLSTKKSRPHTVNESFSSTAEHIPRIPNEHVLSAATFHEDASEFSERLPSPIVQRAVERHAGRNLSLLANDSLRGNRNLGILRRDHETKNHSVHNIGRKSPLLRSRHPLYRHSLSISSPCLPNGCDQAPSKTLYSCRSGSRSRSTVASNVQAQVSVVNVRAEIIPPATALPTHQASQEYTSGMGSNLDSRQHLGFNFARSNATSWVQETTDSMAPIPLEREKIPFFEPFQAEAQYPSYVSFHFDLSHLETQETDSSVITWAQGDTNKDGEDS</sequence>
<protein>
    <submittedName>
        <fullName evidence="1">Uncharacterized protein</fullName>
    </submittedName>
</protein>
<name>A0A9P6IJY7_9FUNG</name>
<dbReference type="EMBL" id="JAAAHW010010081">
    <property type="protein sequence ID" value="KAF9931007.1"/>
    <property type="molecule type" value="Genomic_DNA"/>
</dbReference>
<feature type="non-terminal residue" evidence="1">
    <location>
        <position position="1"/>
    </location>
</feature>
<comment type="caution">
    <text evidence="1">The sequence shown here is derived from an EMBL/GenBank/DDBJ whole genome shotgun (WGS) entry which is preliminary data.</text>
</comment>
<dbReference type="OrthoDB" id="2448563at2759"/>
<dbReference type="AlphaFoldDB" id="A0A9P6IJY7"/>
<evidence type="ECO:0000313" key="1">
    <source>
        <dbReference type="EMBL" id="KAF9931007.1"/>
    </source>
</evidence>
<gene>
    <name evidence="1" type="ORF">BGZ65_005084</name>
</gene>
<feature type="non-terminal residue" evidence="1">
    <location>
        <position position="395"/>
    </location>
</feature>
<proteinExistence type="predicted"/>